<dbReference type="STRING" id="2903.R1DDX0"/>
<evidence type="ECO:0000256" key="1">
    <source>
        <dbReference type="SAM" id="MobiDB-lite"/>
    </source>
</evidence>
<dbReference type="AlphaFoldDB" id="A0A0D3KBM2"/>
<keyword evidence="4" id="KW-1185">Reference proteome</keyword>
<dbReference type="EnsemblProtists" id="EOD33157">
    <property type="protein sequence ID" value="EOD33157"/>
    <property type="gene ID" value="EMIHUDRAFT_434068"/>
</dbReference>
<dbReference type="SUPFAM" id="SSF54495">
    <property type="entry name" value="UBC-like"/>
    <property type="match status" value="1"/>
</dbReference>
<dbReference type="InterPro" id="IPR050113">
    <property type="entry name" value="Ub_conjugating_enzyme"/>
</dbReference>
<evidence type="ECO:0000259" key="2">
    <source>
        <dbReference type="PROSITE" id="PS50127"/>
    </source>
</evidence>
<dbReference type="SMART" id="SM00212">
    <property type="entry name" value="UBCc"/>
    <property type="match status" value="1"/>
</dbReference>
<feature type="compositionally biased region" description="Gly residues" evidence="1">
    <location>
        <begin position="526"/>
        <end position="576"/>
    </location>
</feature>
<dbReference type="Pfam" id="PF00179">
    <property type="entry name" value="UQ_con"/>
    <property type="match status" value="1"/>
</dbReference>
<proteinExistence type="predicted"/>
<dbReference type="Proteomes" id="UP000013827">
    <property type="component" value="Unassembled WGS sequence"/>
</dbReference>
<reference evidence="4" key="1">
    <citation type="journal article" date="2013" name="Nature">
        <title>Pan genome of the phytoplankton Emiliania underpins its global distribution.</title>
        <authorList>
            <person name="Read B.A."/>
            <person name="Kegel J."/>
            <person name="Klute M.J."/>
            <person name="Kuo A."/>
            <person name="Lefebvre S.C."/>
            <person name="Maumus F."/>
            <person name="Mayer C."/>
            <person name="Miller J."/>
            <person name="Monier A."/>
            <person name="Salamov A."/>
            <person name="Young J."/>
            <person name="Aguilar M."/>
            <person name="Claverie J.M."/>
            <person name="Frickenhaus S."/>
            <person name="Gonzalez K."/>
            <person name="Herman E.K."/>
            <person name="Lin Y.C."/>
            <person name="Napier J."/>
            <person name="Ogata H."/>
            <person name="Sarno A.F."/>
            <person name="Shmutz J."/>
            <person name="Schroeder D."/>
            <person name="de Vargas C."/>
            <person name="Verret F."/>
            <person name="von Dassow P."/>
            <person name="Valentin K."/>
            <person name="Van de Peer Y."/>
            <person name="Wheeler G."/>
            <person name="Dacks J.B."/>
            <person name="Delwiche C.F."/>
            <person name="Dyhrman S.T."/>
            <person name="Glockner G."/>
            <person name="John U."/>
            <person name="Richards T."/>
            <person name="Worden A.Z."/>
            <person name="Zhang X."/>
            <person name="Grigoriev I.V."/>
            <person name="Allen A.E."/>
            <person name="Bidle K."/>
            <person name="Borodovsky M."/>
            <person name="Bowler C."/>
            <person name="Brownlee C."/>
            <person name="Cock J.M."/>
            <person name="Elias M."/>
            <person name="Gladyshev V.N."/>
            <person name="Groth M."/>
            <person name="Guda C."/>
            <person name="Hadaegh A."/>
            <person name="Iglesias-Rodriguez M.D."/>
            <person name="Jenkins J."/>
            <person name="Jones B.M."/>
            <person name="Lawson T."/>
            <person name="Leese F."/>
            <person name="Lindquist E."/>
            <person name="Lobanov A."/>
            <person name="Lomsadze A."/>
            <person name="Malik S.B."/>
            <person name="Marsh M.E."/>
            <person name="Mackinder L."/>
            <person name="Mock T."/>
            <person name="Mueller-Roeber B."/>
            <person name="Pagarete A."/>
            <person name="Parker M."/>
            <person name="Probert I."/>
            <person name="Quesneville H."/>
            <person name="Raines C."/>
            <person name="Rensing S.A."/>
            <person name="Riano-Pachon D.M."/>
            <person name="Richier S."/>
            <person name="Rokitta S."/>
            <person name="Shiraiwa Y."/>
            <person name="Soanes D.M."/>
            <person name="van der Giezen M."/>
            <person name="Wahlund T.M."/>
            <person name="Williams B."/>
            <person name="Wilson W."/>
            <person name="Wolfe G."/>
            <person name="Wurch L.L."/>
        </authorList>
    </citation>
    <scope>NUCLEOTIDE SEQUENCE</scope>
</reference>
<organism evidence="3 4">
    <name type="scientific">Emiliania huxleyi (strain CCMP1516)</name>
    <dbReference type="NCBI Taxonomy" id="280463"/>
    <lineage>
        <taxon>Eukaryota</taxon>
        <taxon>Haptista</taxon>
        <taxon>Haptophyta</taxon>
        <taxon>Prymnesiophyceae</taxon>
        <taxon>Isochrysidales</taxon>
        <taxon>Noelaerhabdaceae</taxon>
        <taxon>Emiliania</taxon>
    </lineage>
</organism>
<dbReference type="GeneID" id="17278558"/>
<reference evidence="3" key="2">
    <citation type="submission" date="2024-10" db="UniProtKB">
        <authorList>
            <consortium name="EnsemblProtists"/>
        </authorList>
    </citation>
    <scope>IDENTIFICATION</scope>
</reference>
<dbReference type="InterPro" id="IPR016135">
    <property type="entry name" value="UBQ-conjugating_enzyme/RWD"/>
</dbReference>
<evidence type="ECO:0000313" key="3">
    <source>
        <dbReference type="EnsemblProtists" id="EOD33157"/>
    </source>
</evidence>
<dbReference type="PaxDb" id="2903-EOD07344"/>
<dbReference type="eggNOG" id="KOG0417">
    <property type="taxonomic scope" value="Eukaryota"/>
</dbReference>
<dbReference type="RefSeq" id="XP_005785586.1">
    <property type="nucleotide sequence ID" value="XM_005785529.1"/>
</dbReference>
<sequence length="576" mass="60946">MSHAALKRLAKEYKELLASPIPSVSAVPNEDNALVWHANIAVPLEVDTSTLLVAPMHLVIQFKADYPASAPNAGFLVHWPYRMGASSIGTEHDGAELKGAQIICLDILGNFGHHHREWAGQRGSGWSPAYSVSTLLLNLQALLLELDGSLSPREKRDLYQRARSYRCEIGDYEHSGEAPYPPLETETPTELAEATPLAATPVARCYFSLLTHEEATLGYGVYFEKGKPKSFGELISWSAFHEQGLRQTSQKEPFTHWLPAFINPAHASESPQWAARMKASLAELAKATGGSGGFSPPLAVLPALINSMVVEINRGDKASAIAFFEALSSFWRALHWCVTTDGTLRAEAVRTVQSFIEDRAARHKRAVPDVGCLLALATALVGEYDRAKFVDAYLDESFVRCVMWWQGECRAEAAAVFRATAVSRGIFLFQLTVLREVIGDAPASTAEAMDASNGRVPERLDALQAAWKELTGSAEPASWDAYAAATGCSPETRQRMGATTDAWIAECVKRAAEAGYSRGKGKGKGGGKGGGGGGKGGGGGGKGGGGKGGGDGKGGGGGKGGGNGYGKGGGGKAARV</sequence>
<feature type="domain" description="UBC core" evidence="2">
    <location>
        <begin position="4"/>
        <end position="187"/>
    </location>
</feature>
<dbReference type="HOGENOM" id="CLU_473666_0_0_1"/>
<evidence type="ECO:0000313" key="4">
    <source>
        <dbReference type="Proteomes" id="UP000013827"/>
    </source>
</evidence>
<dbReference type="CDD" id="cd23955">
    <property type="entry name" value="UBCc_invertebrate"/>
    <property type="match status" value="1"/>
</dbReference>
<accession>A0A0D3KBM2</accession>
<dbReference type="InterPro" id="IPR000608">
    <property type="entry name" value="UBC"/>
</dbReference>
<feature type="region of interest" description="Disordered" evidence="1">
    <location>
        <begin position="516"/>
        <end position="576"/>
    </location>
</feature>
<dbReference type="PANTHER" id="PTHR24067">
    <property type="entry name" value="UBIQUITIN-CONJUGATING ENZYME E2"/>
    <property type="match status" value="1"/>
</dbReference>
<dbReference type="PROSITE" id="PS50127">
    <property type="entry name" value="UBC_2"/>
    <property type="match status" value="1"/>
</dbReference>
<dbReference type="Gene3D" id="3.10.110.10">
    <property type="entry name" value="Ubiquitin Conjugating Enzyme"/>
    <property type="match status" value="1"/>
</dbReference>
<protein>
    <recommendedName>
        <fullName evidence="2">UBC core domain-containing protein</fullName>
    </recommendedName>
</protein>
<dbReference type="KEGG" id="ehx:EMIHUDRAFT_434068"/>
<name>A0A0D3KBM2_EMIH1</name>